<feature type="region of interest" description="Disordered" evidence="2">
    <location>
        <begin position="294"/>
        <end position="314"/>
    </location>
</feature>
<organism evidence="4 5">
    <name type="scientific">Hymenobacter koreensis</name>
    <dbReference type="NCBI Taxonomy" id="1084523"/>
    <lineage>
        <taxon>Bacteria</taxon>
        <taxon>Pseudomonadati</taxon>
        <taxon>Bacteroidota</taxon>
        <taxon>Cytophagia</taxon>
        <taxon>Cytophagales</taxon>
        <taxon>Hymenobacteraceae</taxon>
        <taxon>Hymenobacter</taxon>
    </lineage>
</organism>
<dbReference type="InterPro" id="IPR013320">
    <property type="entry name" value="ConA-like_dom_sf"/>
</dbReference>
<dbReference type="EMBL" id="BAABHA010000002">
    <property type="protein sequence ID" value="GAA4376976.1"/>
    <property type="molecule type" value="Genomic_DNA"/>
</dbReference>
<dbReference type="InterPro" id="IPR000757">
    <property type="entry name" value="Beta-glucanase-like"/>
</dbReference>
<protein>
    <recommendedName>
        <fullName evidence="3">GH16 domain-containing protein</fullName>
    </recommendedName>
</protein>
<evidence type="ECO:0000256" key="1">
    <source>
        <dbReference type="ARBA" id="ARBA00006865"/>
    </source>
</evidence>
<dbReference type="Pfam" id="PF00722">
    <property type="entry name" value="Glyco_hydro_16"/>
    <property type="match status" value="1"/>
</dbReference>
<comment type="similarity">
    <text evidence="1">Belongs to the glycosyl hydrolase 16 family.</text>
</comment>
<evidence type="ECO:0000313" key="4">
    <source>
        <dbReference type="EMBL" id="GAA4376976.1"/>
    </source>
</evidence>
<evidence type="ECO:0000313" key="5">
    <source>
        <dbReference type="Proteomes" id="UP001500454"/>
    </source>
</evidence>
<proteinExistence type="inferred from homology"/>
<feature type="domain" description="GH16" evidence="3">
    <location>
        <begin position="1"/>
        <end position="296"/>
    </location>
</feature>
<keyword evidence="5" id="KW-1185">Reference proteome</keyword>
<dbReference type="RefSeq" id="WP_345222173.1">
    <property type="nucleotide sequence ID" value="NZ_BAABHA010000002.1"/>
</dbReference>
<evidence type="ECO:0000256" key="2">
    <source>
        <dbReference type="SAM" id="MobiDB-lite"/>
    </source>
</evidence>
<accession>A0ABP8IWG1</accession>
<dbReference type="InterPro" id="IPR050546">
    <property type="entry name" value="Glycosyl_Hydrlase_16"/>
</dbReference>
<dbReference type="PANTHER" id="PTHR10963:SF60">
    <property type="entry name" value="GRAM-NEGATIVE BACTERIA-BINDING PROTEIN 1-RELATED"/>
    <property type="match status" value="1"/>
</dbReference>
<sequence>MSSYQVVFEDDFAYASGQELLATGRWAPGTAHWDSNLRCNDYGPSSYAYRAADVRTITDSAGRQLVALDYTYHNPPLDSVVSSNGEVTKGRFYKTSGLLRAVYRGDSSCADTGFRYGIFEVRCKVPDTDGLQAAFWLWNAHGCGATDVDRRPGDIWEIDAFETFRNGNERVFFSTIQPNAFTDHKSVSTLLDFPRGQSPATAFHTYTLEWTPTRLVYYVDGRITMIRRATRRNPNGTGAPDTELNLLLSAHYQWDCKKNYHCDTLADRTTPNDQRCPQPNDPYLIDYVRVYRPKSTAPNGSWPKLRRQPAHRRE</sequence>
<dbReference type="Gene3D" id="2.60.120.200">
    <property type="match status" value="1"/>
</dbReference>
<gene>
    <name evidence="4" type="ORF">GCM10023186_11360</name>
</gene>
<reference evidence="5" key="1">
    <citation type="journal article" date="2019" name="Int. J. Syst. Evol. Microbiol.">
        <title>The Global Catalogue of Microorganisms (GCM) 10K type strain sequencing project: providing services to taxonomists for standard genome sequencing and annotation.</title>
        <authorList>
            <consortium name="The Broad Institute Genomics Platform"/>
            <consortium name="The Broad Institute Genome Sequencing Center for Infectious Disease"/>
            <person name="Wu L."/>
            <person name="Ma J."/>
        </authorList>
    </citation>
    <scope>NUCLEOTIDE SEQUENCE [LARGE SCALE GENOMIC DNA]</scope>
    <source>
        <strain evidence="5">JCM 17924</strain>
    </source>
</reference>
<name>A0ABP8IWG1_9BACT</name>
<feature type="compositionally biased region" description="Basic residues" evidence="2">
    <location>
        <begin position="304"/>
        <end position="314"/>
    </location>
</feature>
<dbReference type="PROSITE" id="PS51762">
    <property type="entry name" value="GH16_2"/>
    <property type="match status" value="1"/>
</dbReference>
<evidence type="ECO:0000259" key="3">
    <source>
        <dbReference type="PROSITE" id="PS51762"/>
    </source>
</evidence>
<comment type="caution">
    <text evidence="4">The sequence shown here is derived from an EMBL/GenBank/DDBJ whole genome shotgun (WGS) entry which is preliminary data.</text>
</comment>
<dbReference type="SUPFAM" id="SSF49899">
    <property type="entry name" value="Concanavalin A-like lectins/glucanases"/>
    <property type="match status" value="1"/>
</dbReference>
<dbReference type="Proteomes" id="UP001500454">
    <property type="component" value="Unassembled WGS sequence"/>
</dbReference>
<dbReference type="PANTHER" id="PTHR10963">
    <property type="entry name" value="GLYCOSYL HYDROLASE-RELATED"/>
    <property type="match status" value="1"/>
</dbReference>